<reference evidence="1 3" key="3">
    <citation type="journal article" date="2024" name="Syst. Appl. Microbiol.">
        <title>Helicobacter cappadocius sp. nov., from lizards: The first psychrotrophic Helicobacter species.</title>
        <authorList>
            <person name="Aydin F."/>
            <person name="Tarhane S."/>
            <person name="Karakaya E."/>
            <person name="Abay S."/>
            <person name="Kayman T."/>
            <person name="Guran O."/>
            <person name="Bozkurt E."/>
            <person name="Uzum N."/>
            <person name="Avci A."/>
            <person name="Olgun K."/>
            <person name="Jablonski D."/>
            <person name="Guran C."/>
            <person name="Burcin Saticioglu I."/>
        </authorList>
    </citation>
    <scope>NUCLEOTIDE SEQUENCE [LARGE SCALE GENOMIC DNA]</scope>
    <source>
        <strain evidence="1">Faydin-H75</strain>
        <strain evidence="3">faydin-H76</strain>
    </source>
</reference>
<dbReference type="Proteomes" id="UP001240777">
    <property type="component" value="Unassembled WGS sequence"/>
</dbReference>
<organism evidence="2 3">
    <name type="scientific">Helicobacter cappadocius</name>
    <dbReference type="NCBI Taxonomy" id="3063998"/>
    <lineage>
        <taxon>Bacteria</taxon>
        <taxon>Pseudomonadati</taxon>
        <taxon>Campylobacterota</taxon>
        <taxon>Epsilonproteobacteria</taxon>
        <taxon>Campylobacterales</taxon>
        <taxon>Helicobacteraceae</taxon>
        <taxon>Helicobacter</taxon>
    </lineage>
</organism>
<gene>
    <name evidence="1" type="ORF">Q5I04_08165</name>
    <name evidence="2" type="ORF">Q5I06_08120</name>
</gene>
<name>A0AA90TAA6_9HELI</name>
<dbReference type="EMBL" id="JAUYZK010000015">
    <property type="protein sequence ID" value="MDP2539737.1"/>
    <property type="molecule type" value="Genomic_DNA"/>
</dbReference>
<accession>A0AA90TAA6</accession>
<evidence type="ECO:0000313" key="2">
    <source>
        <dbReference type="EMBL" id="MDP2539737.1"/>
    </source>
</evidence>
<evidence type="ECO:0000313" key="3">
    <source>
        <dbReference type="Proteomes" id="UP001177258"/>
    </source>
</evidence>
<evidence type="ECO:0000313" key="4">
    <source>
        <dbReference type="Proteomes" id="UP001240777"/>
    </source>
</evidence>
<evidence type="ECO:0000313" key="1">
    <source>
        <dbReference type="EMBL" id="MDO7253876.1"/>
    </source>
</evidence>
<dbReference type="EMBL" id="JAUPEV010000017">
    <property type="protein sequence ID" value="MDO7253876.1"/>
    <property type="molecule type" value="Genomic_DNA"/>
</dbReference>
<reference evidence="2 4" key="1">
    <citation type="submission" date="2023-07" db="EMBL/GenBank/DDBJ databases">
        <title>Unpublished Manusciprt.</title>
        <authorList>
            <person name="Aydin F."/>
            <person name="Tarhane S."/>
            <person name="Saticioglu I.B."/>
            <person name="Karakaya E."/>
            <person name="Abay S."/>
            <person name="Guran O."/>
            <person name="Bozkurt E."/>
            <person name="Uzum N."/>
            <person name="Olgun K."/>
            <person name="Jablonski D."/>
        </authorList>
    </citation>
    <scope>NUCLEOTIDE SEQUENCE</scope>
    <source>
        <strain evidence="4">faydin-H75</strain>
        <strain evidence="2">Faydin-H76</strain>
    </source>
</reference>
<reference evidence="1" key="2">
    <citation type="submission" date="2023-07" db="EMBL/GenBank/DDBJ databases">
        <authorList>
            <person name="Aydin F."/>
            <person name="Tarhane S."/>
            <person name="Saticioglu I.B."/>
            <person name="Karakaya E."/>
            <person name="Abay S."/>
            <person name="Guran O."/>
            <person name="Bozkurt E."/>
            <person name="Uzum N."/>
            <person name="Olgun K."/>
            <person name="Jablonski D."/>
        </authorList>
    </citation>
    <scope>NUCLEOTIDE SEQUENCE</scope>
    <source>
        <strain evidence="1">Faydin-H75</strain>
    </source>
</reference>
<comment type="caution">
    <text evidence="2">The sequence shown here is derived from an EMBL/GenBank/DDBJ whole genome shotgun (WGS) entry which is preliminary data.</text>
</comment>
<dbReference type="RefSeq" id="WP_305517715.1">
    <property type="nucleotide sequence ID" value="NZ_JAUPEV010000017.1"/>
</dbReference>
<dbReference type="Proteomes" id="UP001177258">
    <property type="component" value="Unassembled WGS sequence"/>
</dbReference>
<keyword evidence="4" id="KW-1185">Reference proteome</keyword>
<dbReference type="AlphaFoldDB" id="A0AA90TAA6"/>
<proteinExistence type="predicted"/>
<protein>
    <submittedName>
        <fullName evidence="2">XRE family transcriptional regulator</fullName>
    </submittedName>
</protein>
<sequence>MRKDEFMQKLQELGLNKREFAELSELAYSTVNNWNDTSTPIPKWVSSWLENYAKATKYEKIKDLLKDI</sequence>